<evidence type="ECO:0000256" key="2">
    <source>
        <dbReference type="SAM" id="MobiDB-lite"/>
    </source>
</evidence>
<dbReference type="GO" id="GO:0051213">
    <property type="term" value="F:dioxygenase activity"/>
    <property type="evidence" value="ECO:0007669"/>
    <property type="project" value="UniProtKB-KW"/>
</dbReference>
<dbReference type="InterPro" id="IPR044842">
    <property type="entry name" value="ALKBH9B/ALKBH10B-like"/>
</dbReference>
<organism evidence="3 4">
    <name type="scientific">Cynara cardunculus var. scolymus</name>
    <name type="common">Globe artichoke</name>
    <name type="synonym">Cynara scolymus</name>
    <dbReference type="NCBI Taxonomy" id="59895"/>
    <lineage>
        <taxon>Eukaryota</taxon>
        <taxon>Viridiplantae</taxon>
        <taxon>Streptophyta</taxon>
        <taxon>Embryophyta</taxon>
        <taxon>Tracheophyta</taxon>
        <taxon>Spermatophyta</taxon>
        <taxon>Magnoliopsida</taxon>
        <taxon>eudicotyledons</taxon>
        <taxon>Gunneridae</taxon>
        <taxon>Pentapetalae</taxon>
        <taxon>asterids</taxon>
        <taxon>campanulids</taxon>
        <taxon>Asterales</taxon>
        <taxon>Asteraceae</taxon>
        <taxon>Carduoideae</taxon>
        <taxon>Cardueae</taxon>
        <taxon>Carduinae</taxon>
        <taxon>Cynara</taxon>
    </lineage>
</organism>
<dbReference type="EMBL" id="LEKV01005434">
    <property type="protein sequence ID" value="KVH88370.1"/>
    <property type="molecule type" value="Genomic_DNA"/>
</dbReference>
<dbReference type="GO" id="GO:0032451">
    <property type="term" value="F:demethylase activity"/>
    <property type="evidence" value="ECO:0007669"/>
    <property type="project" value="InterPro"/>
</dbReference>
<feature type="compositionally biased region" description="Polar residues" evidence="2">
    <location>
        <begin position="164"/>
        <end position="182"/>
    </location>
</feature>
<comment type="similarity">
    <text evidence="1">Belongs to the alkB family.</text>
</comment>
<feature type="region of interest" description="Disordered" evidence="2">
    <location>
        <begin position="587"/>
        <end position="678"/>
    </location>
</feature>
<evidence type="ECO:0000256" key="1">
    <source>
        <dbReference type="ARBA" id="ARBA00007879"/>
    </source>
</evidence>
<feature type="region of interest" description="Disordered" evidence="2">
    <location>
        <begin position="164"/>
        <end position="187"/>
    </location>
</feature>
<feature type="compositionally biased region" description="Basic and acidic residues" evidence="2">
    <location>
        <begin position="209"/>
        <end position="218"/>
    </location>
</feature>
<dbReference type="Gramene" id="KVH88370">
    <property type="protein sequence ID" value="KVH88370"/>
    <property type="gene ID" value="Ccrd_024007"/>
</dbReference>
<dbReference type="PANTHER" id="PTHR31447">
    <property type="entry name" value="HYDROXYPROLINE-RICH GLYCOPROTEIN FAMILY PROTEIN-RELATED"/>
    <property type="match status" value="1"/>
</dbReference>
<feature type="compositionally biased region" description="Polar residues" evidence="2">
    <location>
        <begin position="616"/>
        <end position="627"/>
    </location>
</feature>
<dbReference type="Gene3D" id="2.60.120.590">
    <property type="entry name" value="Alpha-ketoglutarate-dependent dioxygenase AlkB-like"/>
    <property type="match status" value="1"/>
</dbReference>
<dbReference type="OMA" id="DACVIDI"/>
<feature type="region of interest" description="Disordered" evidence="2">
    <location>
        <begin position="204"/>
        <end position="256"/>
    </location>
</feature>
<keyword evidence="3" id="KW-0560">Oxidoreductase</keyword>
<name>A0A103XCU7_CYNCS</name>
<comment type="caution">
    <text evidence="3">The sequence shown here is derived from an EMBL/GenBank/DDBJ whole genome shotgun (WGS) entry which is preliminary data.</text>
</comment>
<keyword evidence="4" id="KW-1185">Reference proteome</keyword>
<feature type="compositionally biased region" description="Basic and acidic residues" evidence="2">
    <location>
        <begin position="666"/>
        <end position="678"/>
    </location>
</feature>
<feature type="region of interest" description="Disordered" evidence="2">
    <location>
        <begin position="494"/>
        <end position="534"/>
    </location>
</feature>
<evidence type="ECO:0000313" key="3">
    <source>
        <dbReference type="EMBL" id="KVH88370.1"/>
    </source>
</evidence>
<accession>A0A103XCU7</accession>
<evidence type="ECO:0000313" key="4">
    <source>
        <dbReference type="Proteomes" id="UP000243975"/>
    </source>
</evidence>
<proteinExistence type="inferred from homology"/>
<dbReference type="PANTHER" id="PTHR31447:SF0">
    <property type="entry name" value="HYDROXYPROLINE-RICH GLYCOPROTEIN FAMILY PROTEIN"/>
    <property type="match status" value="1"/>
</dbReference>
<dbReference type="GO" id="GO:0006402">
    <property type="term" value="P:mRNA catabolic process"/>
    <property type="evidence" value="ECO:0007669"/>
    <property type="project" value="InterPro"/>
</dbReference>
<protein>
    <submittedName>
        <fullName evidence="3">Oxoglutarate/iron-dependent dioxygenase</fullName>
    </submittedName>
</protein>
<reference evidence="3 4" key="1">
    <citation type="journal article" date="2016" name="Sci. Rep.">
        <title>The genome sequence of the outbreeding globe artichoke constructed de novo incorporating a phase-aware low-pass sequencing strategy of F1 progeny.</title>
        <authorList>
            <person name="Scaglione D."/>
            <person name="Reyes-Chin-Wo S."/>
            <person name="Acquadro A."/>
            <person name="Froenicke L."/>
            <person name="Portis E."/>
            <person name="Beitel C."/>
            <person name="Tirone M."/>
            <person name="Mauro R."/>
            <person name="Lo Monaco A."/>
            <person name="Mauromicale G."/>
            <person name="Faccioli P."/>
            <person name="Cattivelli L."/>
            <person name="Rieseberg L."/>
            <person name="Michelmore R."/>
            <person name="Lanteri S."/>
        </authorList>
    </citation>
    <scope>NUCLEOTIDE SEQUENCE [LARGE SCALE GENOMIC DNA]</scope>
    <source>
        <strain evidence="3">2C</strain>
    </source>
</reference>
<feature type="compositionally biased region" description="Basic and acidic residues" evidence="2">
    <location>
        <begin position="638"/>
        <end position="658"/>
    </location>
</feature>
<dbReference type="SUPFAM" id="SSF51197">
    <property type="entry name" value="Clavaminate synthase-like"/>
    <property type="match status" value="1"/>
</dbReference>
<dbReference type="InterPro" id="IPR037151">
    <property type="entry name" value="AlkB-like_sf"/>
</dbReference>
<dbReference type="GO" id="GO:0003729">
    <property type="term" value="F:mRNA binding"/>
    <property type="evidence" value="ECO:0007669"/>
    <property type="project" value="InterPro"/>
</dbReference>
<dbReference type="STRING" id="59895.A0A103XCU7"/>
<sequence>MYMAMPSGNVVIPDKMQYPSGGAVGPAGGGAAGSGVGWYPDERDGFISWLRGEFAAANAIIDSLCHHLKSVGEPGEYDGVIGSIQQRRCNWNPVLHMQQYFSVAEVFNALQQVTWRRQQQHRGGGFYDPMKVVGPGKDYKRSGGAGSRQGQGHRVEIAVKDGHSSTVDFNSPGNVANGSGNLVGNEVPISDDKDVALTKCSDGLSTKSQVDDNGKSLDSHSTLSESLAYETKEAEDNPNLKGCTNEHSKNGLFSTHNAQQKPDTLAVAKTFVGTEILDGKAVNVVDGMKMYEELFDESGVRKMVSLVNDLRAAGRRGQFQGKPMKGHGREMIQLGLPIADAPFDDEIIDRKIEPIPSLFQEFIERLMAMQFLSVKPDSCIIDIYNEVSSDPISYIAQNDCAIIRLAQLGDHSQPHMWPYWFGRPICVLFLTECDMTFGSVIGADHPGDYRGSIKLSLAPGSMLVMEGKSVDFAKHAIPSLRKQRILVTLTKSQPKRTMLSDRQRSPAPVAPATHWAPPPTRSPNHIPNPMGPKHYVQVPTTGVLPAAAVRPPLPPPNGIQPIFVPSAVAPPMTFPAASMGLPPPASAGWATTPLRQHAPPRLPVPGTGVFLPPGSGNCTSIEPSNDAATCDDENSTSPKEKVDAETQEDCKGSLDENGGKTAAGEQKQKQNDDVKMAN</sequence>
<keyword evidence="3" id="KW-0223">Dioxygenase</keyword>
<dbReference type="Proteomes" id="UP000243975">
    <property type="component" value="Unassembled WGS sequence"/>
</dbReference>
<dbReference type="AlphaFoldDB" id="A0A103XCU7"/>
<gene>
    <name evidence="3" type="ORF">Ccrd_024007</name>
</gene>